<dbReference type="Proteomes" id="UP001168821">
    <property type="component" value="Unassembled WGS sequence"/>
</dbReference>
<name>A0AA38J278_9CUCU</name>
<dbReference type="EMBL" id="JALNTZ010000002">
    <property type="protein sequence ID" value="KAJ3663239.1"/>
    <property type="molecule type" value="Genomic_DNA"/>
</dbReference>
<protein>
    <submittedName>
        <fullName evidence="1">Uncharacterized protein</fullName>
    </submittedName>
</protein>
<keyword evidence="2" id="KW-1185">Reference proteome</keyword>
<accession>A0AA38J278</accession>
<evidence type="ECO:0000313" key="2">
    <source>
        <dbReference type="Proteomes" id="UP001168821"/>
    </source>
</evidence>
<sequence length="110" mass="12585">MRFSFIFRLGTPSAIHADKWEALCTFPTMPKPINWEVCCYLFSITITGVERVWSVVGLGAGVRVICLEFVETNYDQIIINGERFIQTVTEINQHRHVKLIEGIEIGTRIV</sequence>
<reference evidence="1" key="1">
    <citation type="journal article" date="2023" name="G3 (Bethesda)">
        <title>Whole genome assemblies of Zophobas morio and Tenebrio molitor.</title>
        <authorList>
            <person name="Kaur S."/>
            <person name="Stinson S.A."/>
            <person name="diCenzo G.C."/>
        </authorList>
    </citation>
    <scope>NUCLEOTIDE SEQUENCE</scope>
    <source>
        <strain evidence="1">QUZm001</strain>
    </source>
</reference>
<dbReference type="AlphaFoldDB" id="A0AA38J278"/>
<evidence type="ECO:0000313" key="1">
    <source>
        <dbReference type="EMBL" id="KAJ3663239.1"/>
    </source>
</evidence>
<proteinExistence type="predicted"/>
<organism evidence="1 2">
    <name type="scientific">Zophobas morio</name>
    <dbReference type="NCBI Taxonomy" id="2755281"/>
    <lineage>
        <taxon>Eukaryota</taxon>
        <taxon>Metazoa</taxon>
        <taxon>Ecdysozoa</taxon>
        <taxon>Arthropoda</taxon>
        <taxon>Hexapoda</taxon>
        <taxon>Insecta</taxon>
        <taxon>Pterygota</taxon>
        <taxon>Neoptera</taxon>
        <taxon>Endopterygota</taxon>
        <taxon>Coleoptera</taxon>
        <taxon>Polyphaga</taxon>
        <taxon>Cucujiformia</taxon>
        <taxon>Tenebrionidae</taxon>
        <taxon>Zophobas</taxon>
    </lineage>
</organism>
<comment type="caution">
    <text evidence="1">The sequence shown here is derived from an EMBL/GenBank/DDBJ whole genome shotgun (WGS) entry which is preliminary data.</text>
</comment>
<gene>
    <name evidence="1" type="ORF">Zmor_007543</name>
</gene>